<reference evidence="3" key="1">
    <citation type="journal article" date="2021" name="PeerJ">
        <title>Extensive microbial diversity within the chicken gut microbiome revealed by metagenomics and culture.</title>
        <authorList>
            <person name="Gilroy R."/>
            <person name="Ravi A."/>
            <person name="Getino M."/>
            <person name="Pursley I."/>
            <person name="Horton D.L."/>
            <person name="Alikhan N.F."/>
            <person name="Baker D."/>
            <person name="Gharbi K."/>
            <person name="Hall N."/>
            <person name="Watson M."/>
            <person name="Adriaenssens E.M."/>
            <person name="Foster-Nyarko E."/>
            <person name="Jarju S."/>
            <person name="Secka A."/>
            <person name="Antonio M."/>
            <person name="Oren A."/>
            <person name="Chaudhuri R.R."/>
            <person name="La Ragione R."/>
            <person name="Hildebrand F."/>
            <person name="Pallen M.J."/>
        </authorList>
    </citation>
    <scope>NUCLEOTIDE SEQUENCE</scope>
    <source>
        <strain evidence="3">CHK121-7720</strain>
    </source>
</reference>
<proteinExistence type="predicted"/>
<name>A0A921MRA5_9BACT</name>
<accession>A0A921MRA5</accession>
<dbReference type="InterPro" id="IPR036514">
    <property type="entry name" value="SGNH_hydro_sf"/>
</dbReference>
<dbReference type="GO" id="GO:0016788">
    <property type="term" value="F:hydrolase activity, acting on ester bonds"/>
    <property type="evidence" value="ECO:0007669"/>
    <property type="project" value="UniProtKB-ARBA"/>
</dbReference>
<dbReference type="InterPro" id="IPR032616">
    <property type="entry name" value="DUF4886"/>
</dbReference>
<dbReference type="Proteomes" id="UP000757103">
    <property type="component" value="Unassembled WGS sequence"/>
</dbReference>
<feature type="signal peptide" evidence="1">
    <location>
        <begin position="1"/>
        <end position="21"/>
    </location>
</feature>
<dbReference type="EMBL" id="DYUD01000017">
    <property type="protein sequence ID" value="HJG88962.1"/>
    <property type="molecule type" value="Genomic_DNA"/>
</dbReference>
<dbReference type="RefSeq" id="WP_273305977.1">
    <property type="nucleotide sequence ID" value="NZ_DYUD01000017.1"/>
</dbReference>
<evidence type="ECO:0000256" key="1">
    <source>
        <dbReference type="SAM" id="SignalP"/>
    </source>
</evidence>
<gene>
    <name evidence="3" type="ORF">K8U91_05750</name>
</gene>
<dbReference type="Gene3D" id="3.40.50.1110">
    <property type="entry name" value="SGNH hydrolase"/>
    <property type="match status" value="1"/>
</dbReference>
<sequence length="280" mass="31482">MKTYRALLLLFALLLTASLHAQNDTLRILAIGNSFADDGIEYLDEVARSAGKHIIVANTYIGGCSIARHLDNARHDRPAYLYRKNIDGKYTEEHDKTLHDAIRDEAWDYIVFQQVSDLAGQYGTYFPDLAELMDYVRPLATNPHVQYALQQTWAYARNSTHPGFYRYGKDQQTMYNEVVFAYSQAARRQHITRVIPTGTAIQNARSSSLGDTLCRDGYHLNLTYGRYTAACTWFETFFGEPSTGIAYRPEGVSEAQAKIAQQAAHAAILCPTAVTDLSHL</sequence>
<evidence type="ECO:0000313" key="4">
    <source>
        <dbReference type="Proteomes" id="UP000757103"/>
    </source>
</evidence>
<feature type="domain" description="DUF4886" evidence="2">
    <location>
        <begin position="27"/>
        <end position="267"/>
    </location>
</feature>
<evidence type="ECO:0000259" key="2">
    <source>
        <dbReference type="Pfam" id="PF16227"/>
    </source>
</evidence>
<organism evidence="3 4">
    <name type="scientific">Barnesiella viscericola</name>
    <dbReference type="NCBI Taxonomy" id="397865"/>
    <lineage>
        <taxon>Bacteria</taxon>
        <taxon>Pseudomonadati</taxon>
        <taxon>Bacteroidota</taxon>
        <taxon>Bacteroidia</taxon>
        <taxon>Bacteroidales</taxon>
        <taxon>Barnesiellaceae</taxon>
        <taxon>Barnesiella</taxon>
    </lineage>
</organism>
<reference evidence="3" key="2">
    <citation type="submission" date="2021-09" db="EMBL/GenBank/DDBJ databases">
        <authorList>
            <person name="Gilroy R."/>
        </authorList>
    </citation>
    <scope>NUCLEOTIDE SEQUENCE</scope>
    <source>
        <strain evidence="3">CHK121-7720</strain>
    </source>
</reference>
<dbReference type="AlphaFoldDB" id="A0A921MRA5"/>
<comment type="caution">
    <text evidence="3">The sequence shown here is derived from an EMBL/GenBank/DDBJ whole genome shotgun (WGS) entry which is preliminary data.</text>
</comment>
<feature type="chain" id="PRO_5037734446" evidence="1">
    <location>
        <begin position="22"/>
        <end position="280"/>
    </location>
</feature>
<keyword evidence="1" id="KW-0732">Signal</keyword>
<protein>
    <submittedName>
        <fullName evidence="3">DUF4886 domain-containing protein</fullName>
    </submittedName>
</protein>
<evidence type="ECO:0000313" key="3">
    <source>
        <dbReference type="EMBL" id="HJG88962.1"/>
    </source>
</evidence>
<dbReference type="Pfam" id="PF16227">
    <property type="entry name" value="DUF4886"/>
    <property type="match status" value="1"/>
</dbReference>